<name>A0A2R7Y6N6_9ARCH</name>
<feature type="domain" description="Calcineurin-like phosphoesterase" evidence="1">
    <location>
        <begin position="17"/>
        <end position="139"/>
    </location>
</feature>
<dbReference type="Pfam" id="PF00149">
    <property type="entry name" value="Metallophos"/>
    <property type="match status" value="1"/>
</dbReference>
<protein>
    <recommendedName>
        <fullName evidence="1">Calcineurin-like phosphoesterase domain-containing protein</fullName>
    </recommendedName>
</protein>
<dbReference type="InterPro" id="IPR024173">
    <property type="entry name" value="Pesterase_MJ0037-like"/>
</dbReference>
<dbReference type="AlphaFoldDB" id="A0A2R7Y6N6"/>
<dbReference type="SUPFAM" id="SSF56300">
    <property type="entry name" value="Metallo-dependent phosphatases"/>
    <property type="match status" value="1"/>
</dbReference>
<dbReference type="PANTHER" id="PTHR39323">
    <property type="entry name" value="BLR1149 PROTEIN"/>
    <property type="match status" value="1"/>
</dbReference>
<dbReference type="GO" id="GO:0016787">
    <property type="term" value="F:hydrolase activity"/>
    <property type="evidence" value="ECO:0007669"/>
    <property type="project" value="InterPro"/>
</dbReference>
<organism evidence="2 3">
    <name type="scientific">Candidatus Terraquivivens tikiterensis</name>
    <dbReference type="NCBI Taxonomy" id="1980982"/>
    <lineage>
        <taxon>Archaea</taxon>
        <taxon>Nitrososphaerota</taxon>
        <taxon>Candidatus Wolframiiraptoraceae</taxon>
        <taxon>Candidatus Terraquivivens</taxon>
    </lineage>
</organism>
<evidence type="ECO:0000259" key="1">
    <source>
        <dbReference type="Pfam" id="PF00149"/>
    </source>
</evidence>
<reference evidence="2 3" key="1">
    <citation type="submission" date="2017-04" db="EMBL/GenBank/DDBJ databases">
        <title>Draft Aigarchaeota genome from a New Zealand hot spring.</title>
        <authorList>
            <person name="Reysenbach A.-L."/>
            <person name="Donaho J.A."/>
            <person name="Gerhart J."/>
            <person name="Kelley J.F."/>
            <person name="Kouba K."/>
            <person name="Podar M."/>
            <person name="Stott M."/>
        </authorList>
    </citation>
    <scope>NUCLEOTIDE SEQUENCE [LARGE SCALE GENOMIC DNA]</scope>
    <source>
        <strain evidence="2">NZ13_MG1</strain>
    </source>
</reference>
<proteinExistence type="predicted"/>
<accession>A0A2R7Y6N6</accession>
<evidence type="ECO:0000313" key="3">
    <source>
        <dbReference type="Proteomes" id="UP000244066"/>
    </source>
</evidence>
<dbReference type="PIRSF" id="PIRSF000887">
    <property type="entry name" value="Pesterase_MJ0037"/>
    <property type="match status" value="1"/>
</dbReference>
<dbReference type="InterPro" id="IPR004843">
    <property type="entry name" value="Calcineurin-like_PHP"/>
</dbReference>
<comment type="caution">
    <text evidence="2">The sequence shown here is derived from an EMBL/GenBank/DDBJ whole genome shotgun (WGS) entry which is preliminary data.</text>
</comment>
<dbReference type="Proteomes" id="UP000244066">
    <property type="component" value="Unassembled WGS sequence"/>
</dbReference>
<gene>
    <name evidence="2" type="ORF">B9J98_02550</name>
</gene>
<dbReference type="InterPro" id="IPR029052">
    <property type="entry name" value="Metallo-depent_PP-like"/>
</dbReference>
<dbReference type="CDD" id="cd07391">
    <property type="entry name" value="MPP_PF1019"/>
    <property type="match status" value="1"/>
</dbReference>
<dbReference type="Gene3D" id="3.60.21.10">
    <property type="match status" value="1"/>
</dbReference>
<evidence type="ECO:0000313" key="2">
    <source>
        <dbReference type="EMBL" id="PUA32979.1"/>
    </source>
</evidence>
<sequence length="264" mass="29360">MYKIPEMPALLIERPVRSLIVSDVHIGFEEELHEVGFRVPSQSWRILESIERLIEKTGSERLIILGDLKHKVPGTSKTEWRYLPSMVEDVRKLVKEVVLVPGNHDGGISRILGNSVTYAPSRGLLVEDGESKVGLFHGHTWPSVSLCKADVLVMGHMHPVVRLRAELGLTVTRRVWLSLEGERASLVKKLSRRYSSRLPTGRVTLLVMPSFNDFLSGVAVNAATEGKELLGPVVRSGLFDLSKAEVYMLDGTHLGKVSDLRELA</sequence>
<dbReference type="EMBL" id="NDWU01000005">
    <property type="protein sequence ID" value="PUA32979.1"/>
    <property type="molecule type" value="Genomic_DNA"/>
</dbReference>
<dbReference type="PANTHER" id="PTHR39323:SF1">
    <property type="entry name" value="BLR1149 PROTEIN"/>
    <property type="match status" value="1"/>
</dbReference>